<dbReference type="EMBL" id="CP012333">
    <property type="protein sequence ID" value="AKU94494.1"/>
    <property type="molecule type" value="Genomic_DNA"/>
</dbReference>
<dbReference type="Proteomes" id="UP000064967">
    <property type="component" value="Chromosome"/>
</dbReference>
<organism evidence="1 2">
    <name type="scientific">Labilithrix luteola</name>
    <dbReference type="NCBI Taxonomy" id="1391654"/>
    <lineage>
        <taxon>Bacteria</taxon>
        <taxon>Pseudomonadati</taxon>
        <taxon>Myxococcota</taxon>
        <taxon>Polyangia</taxon>
        <taxon>Polyangiales</taxon>
        <taxon>Labilitrichaceae</taxon>
        <taxon>Labilithrix</taxon>
    </lineage>
</organism>
<reference evidence="1 2" key="1">
    <citation type="submission" date="2015-08" db="EMBL/GenBank/DDBJ databases">
        <authorList>
            <person name="Babu N.S."/>
            <person name="Beckwith C.J."/>
            <person name="Beseler K.G."/>
            <person name="Brison A."/>
            <person name="Carone J.V."/>
            <person name="Caskin T.P."/>
            <person name="Diamond M."/>
            <person name="Durham M.E."/>
            <person name="Foxe J.M."/>
            <person name="Go M."/>
            <person name="Henderson B.A."/>
            <person name="Jones I.B."/>
            <person name="McGettigan J.A."/>
            <person name="Micheletti S.J."/>
            <person name="Nasrallah M.E."/>
            <person name="Ortiz D."/>
            <person name="Piller C.R."/>
            <person name="Privatt S.R."/>
            <person name="Schneider S.L."/>
            <person name="Sharp S."/>
            <person name="Smith T.C."/>
            <person name="Stanton J.D."/>
            <person name="Ullery H.E."/>
            <person name="Wilson R.J."/>
            <person name="Serrano M.G."/>
            <person name="Buck G."/>
            <person name="Lee V."/>
            <person name="Wang Y."/>
            <person name="Carvalho R."/>
            <person name="Voegtly L."/>
            <person name="Shi R."/>
            <person name="Duckworth R."/>
            <person name="Johnson A."/>
            <person name="Loviza R."/>
            <person name="Walstead R."/>
            <person name="Shah Z."/>
            <person name="Kiflezghi M."/>
            <person name="Wade K."/>
            <person name="Ball S.L."/>
            <person name="Bradley K.W."/>
            <person name="Asai D.J."/>
            <person name="Bowman C.A."/>
            <person name="Russell D.A."/>
            <person name="Pope W.H."/>
            <person name="Jacobs-Sera D."/>
            <person name="Hendrix R.W."/>
            <person name="Hatfull G.F."/>
        </authorList>
    </citation>
    <scope>NUCLEOTIDE SEQUENCE [LARGE SCALE GENOMIC DNA]</scope>
    <source>
        <strain evidence="1 2">DSM 27648</strain>
    </source>
</reference>
<dbReference type="Pfam" id="PF24741">
    <property type="entry name" value="AlkZ-rel"/>
    <property type="match status" value="1"/>
</dbReference>
<dbReference type="InterPro" id="IPR056298">
    <property type="entry name" value="AlkZ-rel"/>
</dbReference>
<proteinExistence type="predicted"/>
<accession>A0A0K1PN04</accession>
<evidence type="ECO:0000313" key="1">
    <source>
        <dbReference type="EMBL" id="AKU94494.1"/>
    </source>
</evidence>
<gene>
    <name evidence="1" type="ORF">AKJ09_01158</name>
</gene>
<evidence type="ECO:0000313" key="2">
    <source>
        <dbReference type="Proteomes" id="UP000064967"/>
    </source>
</evidence>
<protein>
    <submittedName>
        <fullName evidence="1">Uncharacterized protein</fullName>
    </submittedName>
</protein>
<name>A0A0K1PN04_9BACT</name>
<keyword evidence="2" id="KW-1185">Reference proteome</keyword>
<sequence length="231" mass="26229">MKSAYARAVELVDRLGICLVFPLENRAEPPSLWNGLHPRSKMRWDWDENADPRVVSLWHLREKLARSGDVAYAKWFRGRATFFSLPVFHALLGTFAKKRIDIFRGLPRESMDILDLLRESSPRSTKQIRADMDLKGRAFESIFTHAMKALWSRLLIVGVGEVADGAFPSLAVAATETMFEDVWLAREAVPGASAKRLEDVLAKHPVFARELKKTTDELKKQPLLPLDDEFG</sequence>
<dbReference type="OrthoDB" id="5514425at2"/>
<dbReference type="AlphaFoldDB" id="A0A0K1PN04"/>
<dbReference type="RefSeq" id="WP_146646083.1">
    <property type="nucleotide sequence ID" value="NZ_CP012333.1"/>
</dbReference>
<dbReference type="KEGG" id="llu:AKJ09_01158"/>